<keyword evidence="6 9" id="KW-0472">Membrane</keyword>
<feature type="transmembrane region" description="Helical" evidence="9">
    <location>
        <begin position="474"/>
        <end position="494"/>
    </location>
</feature>
<comment type="similarity">
    <text evidence="2">Belongs to the complex I subunit 2 family.</text>
</comment>
<keyword evidence="4 9" id="KW-0812">Transmembrane</keyword>
<dbReference type="GO" id="GO:0016020">
    <property type="term" value="C:membrane"/>
    <property type="evidence" value="ECO:0007669"/>
    <property type="project" value="UniProtKB-SubCell"/>
</dbReference>
<feature type="transmembrane region" description="Helical" evidence="9">
    <location>
        <begin position="245"/>
        <end position="264"/>
    </location>
</feature>
<evidence type="ECO:0000256" key="1">
    <source>
        <dbReference type="ARBA" id="ARBA00004141"/>
    </source>
</evidence>
<dbReference type="GeneID" id="67167162"/>
<organism evidence="11">
    <name type="scientific">Gymnopilus junonius</name>
    <name type="common">Spectacular rustgill mushroom</name>
    <name type="synonym">Gymnopilus spectabilis subsp. junonius</name>
    <dbReference type="NCBI Taxonomy" id="109634"/>
    <lineage>
        <taxon>Eukaryota</taxon>
        <taxon>Fungi</taxon>
        <taxon>Dikarya</taxon>
        <taxon>Basidiomycota</taxon>
        <taxon>Agaricomycotina</taxon>
        <taxon>Agaricomycetes</taxon>
        <taxon>Agaricomycetidae</taxon>
        <taxon>Agaricales</taxon>
        <taxon>Agaricineae</taxon>
        <taxon>Hymenogastraceae</taxon>
        <taxon>Gymnopilus</taxon>
    </lineage>
</organism>
<gene>
    <name evidence="11" type="primary">nad2</name>
</gene>
<evidence type="ECO:0000256" key="2">
    <source>
        <dbReference type="ARBA" id="ARBA00007012"/>
    </source>
</evidence>
<feature type="transmembrane region" description="Helical" evidence="9">
    <location>
        <begin position="109"/>
        <end position="126"/>
    </location>
</feature>
<feature type="domain" description="NADH:quinone oxidoreductase/Mrp antiporter transmembrane" evidence="10">
    <location>
        <begin position="314"/>
        <end position="489"/>
    </location>
</feature>
<evidence type="ECO:0000256" key="9">
    <source>
        <dbReference type="SAM" id="Phobius"/>
    </source>
</evidence>
<feature type="domain" description="NADH:quinone oxidoreductase/Mrp antiporter transmembrane" evidence="10">
    <location>
        <begin position="127"/>
        <end position="263"/>
    </location>
</feature>
<geneLocation type="mitochondrion" evidence="11"/>
<name>A0A890JDK0_GYMJU</name>
<dbReference type="InterPro" id="IPR001750">
    <property type="entry name" value="ND/Mrp_TM"/>
</dbReference>
<feature type="transmembrane region" description="Helical" evidence="9">
    <location>
        <begin position="70"/>
        <end position="89"/>
    </location>
</feature>
<dbReference type="Pfam" id="PF00361">
    <property type="entry name" value="Proton_antipo_M"/>
    <property type="match status" value="2"/>
</dbReference>
<keyword evidence="11" id="KW-0496">Mitochondrion</keyword>
<dbReference type="AlphaFoldDB" id="A0A890JDK0"/>
<feature type="transmembrane region" description="Helical" evidence="9">
    <location>
        <begin position="30"/>
        <end position="58"/>
    </location>
</feature>
<sequence>MIFISILTLIVAKALPVLNTNISSLHFTRITSIVFLITGYLIINSLNLQSLGSGLGIYSGLFHITQITQLLEIFLFLIGGLILMGWPQIKTKINKLLPSVAWQENYSTDYSLIVLFSSLGSALLISSYDLISLYLSIELQSFGLYVLSTLYRDSESSTAAGLKYFLLGGLASCIILLGAGIVYSYTGITNFESLYLINSISDINQQYIIQGLSLGLILIFVGFLFKMAAAPLHNWSPDVYDGTPTIVTIWLTIIPKISILIILLELQTKLGIIGDIIPLLNTDLQYFIPFVEGYPAVKVVDLLNNIQSIGAVQAAALIKNLLLISSLLSLIIGSLLGLAQTKIKRLLAYSTISHIGFLLLALAINSEQSIDSFIFYILQYTITNLNIFLIILALTYLNNNKNNNKYTNSSEGGANQAGTIVRDLTFIIEFKNLFFSNPFLSLSLGVSLFSLAGVPPLIGFFSKQFVLYSSLQDGYYFISIIAIIVSVISASYYLKIIKLLFTQLDSDSSNELNSISNIENENKIILTNTHSFIISTLTLFIILFFIKPSIILNSTQLLSLSLFYI</sequence>
<reference evidence="11" key="1">
    <citation type="submission" date="2020-11" db="EMBL/GenBank/DDBJ databases">
        <title>The complete mitochondrial genome sequence of Gymnopilus junonius (Agaricales, Basidiomycota).</title>
        <authorList>
            <person name="Cho S.-E."/>
            <person name="Jo J.W."/>
            <person name="Kwag Y.-N."/>
            <person name="Lee H."/>
            <person name="Chung J.-W."/>
            <person name="Oh S.H."/>
            <person name="Kim C.S."/>
        </authorList>
    </citation>
    <scope>NUCLEOTIDE SEQUENCE</scope>
    <source>
        <strain evidence="11">KA18-0872C</strain>
    </source>
</reference>
<protein>
    <recommendedName>
        <fullName evidence="3">NADH-ubiquinone oxidoreductase chain 2</fullName>
    </recommendedName>
    <alternativeName>
        <fullName evidence="7">NADH dehydrogenase subunit 2</fullName>
    </alternativeName>
</protein>
<evidence type="ECO:0000256" key="3">
    <source>
        <dbReference type="ARBA" id="ARBA00021008"/>
    </source>
</evidence>
<evidence type="ECO:0000256" key="4">
    <source>
        <dbReference type="ARBA" id="ARBA00022692"/>
    </source>
</evidence>
<evidence type="ECO:0000256" key="7">
    <source>
        <dbReference type="ARBA" id="ARBA00031028"/>
    </source>
</evidence>
<proteinExistence type="inferred from homology"/>
<dbReference type="HAMAP" id="MF_00445">
    <property type="entry name" value="NDH1_NuoN_1"/>
    <property type="match status" value="1"/>
</dbReference>
<dbReference type="GO" id="GO:0042773">
    <property type="term" value="P:ATP synthesis coupled electron transport"/>
    <property type="evidence" value="ECO:0007669"/>
    <property type="project" value="InterPro"/>
</dbReference>
<dbReference type="GO" id="GO:0008137">
    <property type="term" value="F:NADH dehydrogenase (ubiquinone) activity"/>
    <property type="evidence" value="ECO:0007669"/>
    <property type="project" value="UniProtKB-EC"/>
</dbReference>
<evidence type="ECO:0000256" key="5">
    <source>
        <dbReference type="ARBA" id="ARBA00022989"/>
    </source>
</evidence>
<accession>A0A890JDK0</accession>
<feature type="transmembrane region" description="Helical" evidence="9">
    <location>
        <begin position="164"/>
        <end position="186"/>
    </location>
</feature>
<dbReference type="RefSeq" id="YP_010160565.1">
    <property type="nucleotide sequence ID" value="NC_057300.1"/>
</dbReference>
<feature type="transmembrane region" description="Helical" evidence="9">
    <location>
        <begin position="376"/>
        <end position="397"/>
    </location>
</feature>
<evidence type="ECO:0000256" key="6">
    <source>
        <dbReference type="ARBA" id="ARBA00023136"/>
    </source>
</evidence>
<evidence type="ECO:0000313" key="11">
    <source>
        <dbReference type="EMBL" id="QRH17751.1"/>
    </source>
</evidence>
<feature type="transmembrane region" description="Helical" evidence="9">
    <location>
        <begin position="532"/>
        <end position="552"/>
    </location>
</feature>
<keyword evidence="5 9" id="KW-1133">Transmembrane helix</keyword>
<feature type="transmembrane region" description="Helical" evidence="9">
    <location>
        <begin position="207"/>
        <end position="225"/>
    </location>
</feature>
<evidence type="ECO:0000256" key="8">
    <source>
        <dbReference type="ARBA" id="ARBA00049551"/>
    </source>
</evidence>
<dbReference type="EMBL" id="MW238478">
    <property type="protein sequence ID" value="QRH17751.1"/>
    <property type="molecule type" value="Genomic_DNA"/>
</dbReference>
<evidence type="ECO:0000259" key="10">
    <source>
        <dbReference type="Pfam" id="PF00361"/>
    </source>
</evidence>
<comment type="subcellular location">
    <subcellularLocation>
        <location evidence="1">Membrane</location>
        <topology evidence="1">Multi-pass membrane protein</topology>
    </subcellularLocation>
</comment>
<dbReference type="PANTHER" id="PTHR22773">
    <property type="entry name" value="NADH DEHYDROGENASE"/>
    <property type="match status" value="1"/>
</dbReference>
<dbReference type="InterPro" id="IPR010096">
    <property type="entry name" value="NADH-Q_OxRdtase_suN/2"/>
</dbReference>
<feature type="transmembrane region" description="Helical" evidence="9">
    <location>
        <begin position="439"/>
        <end position="462"/>
    </location>
</feature>
<comment type="catalytic activity">
    <reaction evidence="8">
        <text>a ubiquinone + NADH + 5 H(+)(in) = a ubiquinol + NAD(+) + 4 H(+)(out)</text>
        <dbReference type="Rhea" id="RHEA:29091"/>
        <dbReference type="Rhea" id="RHEA-COMP:9565"/>
        <dbReference type="Rhea" id="RHEA-COMP:9566"/>
        <dbReference type="ChEBI" id="CHEBI:15378"/>
        <dbReference type="ChEBI" id="CHEBI:16389"/>
        <dbReference type="ChEBI" id="CHEBI:17976"/>
        <dbReference type="ChEBI" id="CHEBI:57540"/>
        <dbReference type="ChEBI" id="CHEBI:57945"/>
        <dbReference type="EC" id="7.1.1.2"/>
    </reaction>
</comment>
<feature type="transmembrane region" description="Helical" evidence="9">
    <location>
        <begin position="346"/>
        <end position="364"/>
    </location>
</feature>